<feature type="compositionally biased region" description="Polar residues" evidence="1">
    <location>
        <begin position="640"/>
        <end position="652"/>
    </location>
</feature>
<comment type="caution">
    <text evidence="2">The sequence shown here is derived from an EMBL/GenBank/DDBJ whole genome shotgun (WGS) entry which is preliminary data.</text>
</comment>
<feature type="region of interest" description="Disordered" evidence="1">
    <location>
        <begin position="635"/>
        <end position="780"/>
    </location>
</feature>
<organism evidence="2 3">
    <name type="scientific">Hydnum rufescens UP504</name>
    <dbReference type="NCBI Taxonomy" id="1448309"/>
    <lineage>
        <taxon>Eukaryota</taxon>
        <taxon>Fungi</taxon>
        <taxon>Dikarya</taxon>
        <taxon>Basidiomycota</taxon>
        <taxon>Agaricomycotina</taxon>
        <taxon>Agaricomycetes</taxon>
        <taxon>Cantharellales</taxon>
        <taxon>Hydnaceae</taxon>
        <taxon>Hydnum</taxon>
    </lineage>
</organism>
<feature type="region of interest" description="Disordered" evidence="1">
    <location>
        <begin position="341"/>
        <end position="382"/>
    </location>
</feature>
<name>A0A9P6AVK8_9AGAM</name>
<feature type="compositionally biased region" description="Low complexity" evidence="1">
    <location>
        <begin position="297"/>
        <end position="310"/>
    </location>
</feature>
<evidence type="ECO:0000313" key="2">
    <source>
        <dbReference type="EMBL" id="KAF9512839.1"/>
    </source>
</evidence>
<protein>
    <submittedName>
        <fullName evidence="2">Uncharacterized protein</fullName>
    </submittedName>
</protein>
<gene>
    <name evidence="2" type="ORF">BS47DRAFT_1344953</name>
</gene>
<feature type="compositionally biased region" description="Polar residues" evidence="1">
    <location>
        <begin position="151"/>
        <end position="165"/>
    </location>
</feature>
<dbReference type="AlphaFoldDB" id="A0A9P6AVK8"/>
<keyword evidence="3" id="KW-1185">Reference proteome</keyword>
<feature type="compositionally biased region" description="Polar residues" evidence="1">
    <location>
        <begin position="1"/>
        <end position="10"/>
    </location>
</feature>
<feature type="region of interest" description="Disordered" evidence="1">
    <location>
        <begin position="93"/>
        <end position="326"/>
    </location>
</feature>
<dbReference type="OrthoDB" id="10688106at2759"/>
<feature type="compositionally biased region" description="Polar residues" evidence="1">
    <location>
        <begin position="462"/>
        <end position="476"/>
    </location>
</feature>
<feature type="compositionally biased region" description="Polar residues" evidence="1">
    <location>
        <begin position="193"/>
        <end position="204"/>
    </location>
</feature>
<feature type="compositionally biased region" description="Polar residues" evidence="1">
    <location>
        <begin position="345"/>
        <end position="361"/>
    </location>
</feature>
<feature type="compositionally biased region" description="Polar residues" evidence="1">
    <location>
        <begin position="175"/>
        <end position="185"/>
    </location>
</feature>
<feature type="region of interest" description="Disordered" evidence="1">
    <location>
        <begin position="416"/>
        <end position="493"/>
    </location>
</feature>
<feature type="compositionally biased region" description="Basic and acidic residues" evidence="1">
    <location>
        <begin position="93"/>
        <end position="111"/>
    </location>
</feature>
<evidence type="ECO:0000313" key="3">
    <source>
        <dbReference type="Proteomes" id="UP000886523"/>
    </source>
</evidence>
<evidence type="ECO:0000256" key="1">
    <source>
        <dbReference type="SAM" id="MobiDB-lite"/>
    </source>
</evidence>
<sequence>MSRFVSTVSGHPSRRPEGRPDNTSTVNITTANGSSITITGSHIELEVQNLSPANVLPRRRPSVNHLKMEEVDGDDEARTTVDWVENVGLGHRIENDKKLSPPPHHLPDRRLGGGPGAFTLSEGPMVSRSRVDVMRGPLAPRSSRGDLGHGVNNQTRNDIKPSQPNERLDSRQDARSPQNGVSSGDGTRIEPISQRNRGPTNPTSAHLGLGRPSIRPPQAPAVEDLPTQHAAPSPEPQAAIHTTGVTSTPTLHSRNAEAERRPSISGSLRRLSSRFGPNPPDQIPPIVSTPPMFRRASLNPSHHSSQSSASEHPDFPVHPRPPSPFERLEVVSGSVHSVSSPVSSLQQVHDSQADDQSSVSTWRKAPLPPSEPTVTSTVTSTPCATIPRPIEKHSQAGESSISTWHKAPVFHPEPLAASMGVSSSHPYTSQFVEKKSQRNEPSTVSTSRRAPLPPSEPSAPSTVTSTPHAPPSQSIEKSPRIVAPPTDTPSARSIWRSKMLPESDTQSNATFSTLTTSIPVPIEYRAPPRGTANNERFISNQSSVSNTERNRDKFPTLRRLMHNPIEANVGPASGSGMFAMRAACIKTIRFRILVPWYQHRQRPPSVSPRVLPRIRWNLSPGMLVDAILSSQGGHGGMFRTNENAQITHSNDPPSDAYFYRNAQSGGHSVNPSAHRMFSPARIQHPVPPPPAPQTHNPWEPLPYLSQSKPTPLLPSPAQSPSRDNEPRQEDSSPNSLGLFGVGPPGSSLQRSNSRVDKAGSVAPSTPPSTPRVMAMQSVPI</sequence>
<reference evidence="2" key="1">
    <citation type="journal article" date="2020" name="Nat. Commun.">
        <title>Large-scale genome sequencing of mycorrhizal fungi provides insights into the early evolution of symbiotic traits.</title>
        <authorList>
            <person name="Miyauchi S."/>
            <person name="Kiss E."/>
            <person name="Kuo A."/>
            <person name="Drula E."/>
            <person name="Kohler A."/>
            <person name="Sanchez-Garcia M."/>
            <person name="Morin E."/>
            <person name="Andreopoulos B."/>
            <person name="Barry K.W."/>
            <person name="Bonito G."/>
            <person name="Buee M."/>
            <person name="Carver A."/>
            <person name="Chen C."/>
            <person name="Cichocki N."/>
            <person name="Clum A."/>
            <person name="Culley D."/>
            <person name="Crous P.W."/>
            <person name="Fauchery L."/>
            <person name="Girlanda M."/>
            <person name="Hayes R.D."/>
            <person name="Keri Z."/>
            <person name="LaButti K."/>
            <person name="Lipzen A."/>
            <person name="Lombard V."/>
            <person name="Magnuson J."/>
            <person name="Maillard F."/>
            <person name="Murat C."/>
            <person name="Nolan M."/>
            <person name="Ohm R.A."/>
            <person name="Pangilinan J."/>
            <person name="Pereira M.F."/>
            <person name="Perotto S."/>
            <person name="Peter M."/>
            <person name="Pfister S."/>
            <person name="Riley R."/>
            <person name="Sitrit Y."/>
            <person name="Stielow J.B."/>
            <person name="Szollosi G."/>
            <person name="Zifcakova L."/>
            <person name="Stursova M."/>
            <person name="Spatafora J.W."/>
            <person name="Tedersoo L."/>
            <person name="Vaario L.M."/>
            <person name="Yamada A."/>
            <person name="Yan M."/>
            <person name="Wang P."/>
            <person name="Xu J."/>
            <person name="Bruns T."/>
            <person name="Baldrian P."/>
            <person name="Vilgalys R."/>
            <person name="Dunand C."/>
            <person name="Henrissat B."/>
            <person name="Grigoriev I.V."/>
            <person name="Hibbett D."/>
            <person name="Nagy L.G."/>
            <person name="Martin F.M."/>
        </authorList>
    </citation>
    <scope>NUCLEOTIDE SEQUENCE</scope>
    <source>
        <strain evidence="2">UP504</strain>
    </source>
</reference>
<proteinExistence type="predicted"/>
<accession>A0A9P6AVK8</accession>
<feature type="compositionally biased region" description="Polar residues" evidence="1">
    <location>
        <begin position="661"/>
        <end position="671"/>
    </location>
</feature>
<feature type="region of interest" description="Disordered" evidence="1">
    <location>
        <begin position="1"/>
        <end position="29"/>
    </location>
</feature>
<feature type="compositionally biased region" description="Low complexity" evidence="1">
    <location>
        <begin position="372"/>
        <end position="382"/>
    </location>
</feature>
<dbReference type="EMBL" id="MU128981">
    <property type="protein sequence ID" value="KAF9512839.1"/>
    <property type="molecule type" value="Genomic_DNA"/>
</dbReference>
<dbReference type="Proteomes" id="UP000886523">
    <property type="component" value="Unassembled WGS sequence"/>
</dbReference>
<feature type="compositionally biased region" description="Polar residues" evidence="1">
    <location>
        <begin position="243"/>
        <end position="253"/>
    </location>
</feature>
<feature type="compositionally biased region" description="Low complexity" evidence="1">
    <location>
        <begin position="263"/>
        <end position="274"/>
    </location>
</feature>
<feature type="compositionally biased region" description="Polar residues" evidence="1">
    <location>
        <begin position="420"/>
        <end position="431"/>
    </location>
</feature>